<feature type="region of interest" description="Disordered" evidence="1">
    <location>
        <begin position="1"/>
        <end position="25"/>
    </location>
</feature>
<dbReference type="Proteomes" id="UP001085076">
    <property type="component" value="Miscellaneous, Linkage group lg09"/>
</dbReference>
<reference evidence="2" key="2">
    <citation type="journal article" date="2022" name="Hortic Res">
        <title>The genome of Dioscorea zingiberensis sheds light on the biosynthesis, origin and evolution of the medicinally important diosgenin saponins.</title>
        <authorList>
            <person name="Li Y."/>
            <person name="Tan C."/>
            <person name="Li Z."/>
            <person name="Guo J."/>
            <person name="Li S."/>
            <person name="Chen X."/>
            <person name="Wang C."/>
            <person name="Dai X."/>
            <person name="Yang H."/>
            <person name="Song W."/>
            <person name="Hou L."/>
            <person name="Xu J."/>
            <person name="Tong Z."/>
            <person name="Xu A."/>
            <person name="Yuan X."/>
            <person name="Wang W."/>
            <person name="Yang Q."/>
            <person name="Chen L."/>
            <person name="Sun Z."/>
            <person name="Wang K."/>
            <person name="Pan B."/>
            <person name="Chen J."/>
            <person name="Bao Y."/>
            <person name="Liu F."/>
            <person name="Qi X."/>
            <person name="Gang D.R."/>
            <person name="Wen J."/>
            <person name="Li J."/>
        </authorList>
    </citation>
    <scope>NUCLEOTIDE SEQUENCE</scope>
    <source>
        <strain evidence="2">Dzin_1.0</strain>
    </source>
</reference>
<gene>
    <name evidence="2" type="ORF">J5N97_029413</name>
</gene>
<evidence type="ECO:0000256" key="1">
    <source>
        <dbReference type="SAM" id="MobiDB-lite"/>
    </source>
</evidence>
<evidence type="ECO:0000313" key="3">
    <source>
        <dbReference type="Proteomes" id="UP001085076"/>
    </source>
</evidence>
<dbReference type="EMBL" id="JAGGNH010000009">
    <property type="protein sequence ID" value="KAJ0964291.1"/>
    <property type="molecule type" value="Genomic_DNA"/>
</dbReference>
<protein>
    <submittedName>
        <fullName evidence="2">Uncharacterized protein</fullName>
    </submittedName>
</protein>
<dbReference type="AlphaFoldDB" id="A0A9D5H5L6"/>
<evidence type="ECO:0000313" key="2">
    <source>
        <dbReference type="EMBL" id="KAJ0964291.1"/>
    </source>
</evidence>
<feature type="compositionally biased region" description="Basic and acidic residues" evidence="1">
    <location>
        <begin position="16"/>
        <end position="25"/>
    </location>
</feature>
<comment type="caution">
    <text evidence="2">The sequence shown here is derived from an EMBL/GenBank/DDBJ whole genome shotgun (WGS) entry which is preliminary data.</text>
</comment>
<organism evidence="2 3">
    <name type="scientific">Dioscorea zingiberensis</name>
    <dbReference type="NCBI Taxonomy" id="325984"/>
    <lineage>
        <taxon>Eukaryota</taxon>
        <taxon>Viridiplantae</taxon>
        <taxon>Streptophyta</taxon>
        <taxon>Embryophyta</taxon>
        <taxon>Tracheophyta</taxon>
        <taxon>Spermatophyta</taxon>
        <taxon>Magnoliopsida</taxon>
        <taxon>Liliopsida</taxon>
        <taxon>Dioscoreales</taxon>
        <taxon>Dioscoreaceae</taxon>
        <taxon>Dioscorea</taxon>
    </lineage>
</organism>
<accession>A0A9D5H5L6</accession>
<keyword evidence="3" id="KW-1185">Reference proteome</keyword>
<name>A0A9D5H5L6_9LILI</name>
<sequence length="79" mass="8594">MPRRISSPPSQRCGRRQADVAAEPHDGVAELPRSIPGHMIFAVYKGNSVGSCHPAIVRFTGFSQRLVYQFQGDSVSLAP</sequence>
<proteinExistence type="predicted"/>
<reference evidence="2" key="1">
    <citation type="submission" date="2021-03" db="EMBL/GenBank/DDBJ databases">
        <authorList>
            <person name="Li Z."/>
            <person name="Yang C."/>
        </authorList>
    </citation>
    <scope>NUCLEOTIDE SEQUENCE</scope>
    <source>
        <strain evidence="2">Dzin_1.0</strain>
        <tissue evidence="2">Leaf</tissue>
    </source>
</reference>